<feature type="region of interest" description="Disordered" evidence="1">
    <location>
        <begin position="1"/>
        <end position="35"/>
    </location>
</feature>
<dbReference type="PANTHER" id="PTHR12271:SF40">
    <property type="entry name" value="POLY(A) RNA POLYMERASE GLD2"/>
    <property type="match status" value="1"/>
</dbReference>
<evidence type="ECO:0000259" key="3">
    <source>
        <dbReference type="Pfam" id="PF22600"/>
    </source>
</evidence>
<evidence type="ECO:0000256" key="2">
    <source>
        <dbReference type="SAM" id="Phobius"/>
    </source>
</evidence>
<dbReference type="SUPFAM" id="SSF81631">
    <property type="entry name" value="PAP/OAS1 substrate-binding domain"/>
    <property type="match status" value="1"/>
</dbReference>
<dbReference type="InterPro" id="IPR054708">
    <property type="entry name" value="MTPAP-like_central"/>
</dbReference>
<evidence type="ECO:0000313" key="4">
    <source>
        <dbReference type="EMBL" id="KAG0318834.1"/>
    </source>
</evidence>
<feature type="domain" description="Poly(A) RNA polymerase mitochondrial-like central palm" evidence="3">
    <location>
        <begin position="62"/>
        <end position="144"/>
    </location>
</feature>
<evidence type="ECO:0000256" key="1">
    <source>
        <dbReference type="SAM" id="MobiDB-lite"/>
    </source>
</evidence>
<dbReference type="Gene3D" id="3.30.460.10">
    <property type="entry name" value="Beta Polymerase, domain 2"/>
    <property type="match status" value="1"/>
</dbReference>
<dbReference type="InterPro" id="IPR043519">
    <property type="entry name" value="NT_sf"/>
</dbReference>
<dbReference type="PANTHER" id="PTHR12271">
    <property type="entry name" value="POLY A POLYMERASE CID PAP -RELATED"/>
    <property type="match status" value="1"/>
</dbReference>
<comment type="caution">
    <text evidence="4">The sequence shown here is derived from an EMBL/GenBank/DDBJ whole genome shotgun (WGS) entry which is preliminary data.</text>
</comment>
<accession>A0A9P6UTF1</accession>
<gene>
    <name evidence="4" type="ORF">BGZ97_003215</name>
</gene>
<keyword evidence="2" id="KW-0812">Transmembrane</keyword>
<dbReference type="EMBL" id="JAAAIN010000175">
    <property type="protein sequence ID" value="KAG0318834.1"/>
    <property type="molecule type" value="Genomic_DNA"/>
</dbReference>
<dbReference type="Pfam" id="PF22600">
    <property type="entry name" value="MTPAP-like_central"/>
    <property type="match status" value="1"/>
</dbReference>
<reference evidence="4" key="1">
    <citation type="journal article" date="2020" name="Fungal Divers.">
        <title>Resolving the Mortierellaceae phylogeny through synthesis of multi-gene phylogenetics and phylogenomics.</title>
        <authorList>
            <person name="Vandepol N."/>
            <person name="Liber J."/>
            <person name="Desiro A."/>
            <person name="Na H."/>
            <person name="Kennedy M."/>
            <person name="Barry K."/>
            <person name="Grigoriev I.V."/>
            <person name="Miller A.N."/>
            <person name="O'Donnell K."/>
            <person name="Stajich J.E."/>
            <person name="Bonito G."/>
        </authorList>
    </citation>
    <scope>NUCLEOTIDE SEQUENCE</scope>
    <source>
        <strain evidence="4">NVP60</strain>
    </source>
</reference>
<dbReference type="CDD" id="cd05402">
    <property type="entry name" value="NT_PAP_TUTase"/>
    <property type="match status" value="1"/>
</dbReference>
<feature type="compositionally biased region" description="Basic and acidic residues" evidence="1">
    <location>
        <begin position="1"/>
        <end position="25"/>
    </location>
</feature>
<dbReference type="GO" id="GO:0046872">
    <property type="term" value="F:metal ion binding"/>
    <property type="evidence" value="ECO:0007669"/>
    <property type="project" value="UniProtKB-KW"/>
</dbReference>
<sequence>MRLDEARLEEQRQLKEKQKTEEQSKKREKRRKPKIDALSENLSAIQVSQRSRPSNNKNIKALSGLCRMESDADFTVYNFVQPFLEGNPIDELAKALRWAGCQSVTTIATARVPIIKFVAWGVQCDMSIDQPMAVHNSRLIGAYRKADKRFLKLWFAVRYIARNHGILSGSAGYLSSYALVMMLIVFLQDVANPPILPRLQQQDRSRMEECKIDGYDCSFDNKGYLYRTFGDTNITSTSQLLIDFCQFYGYIFNYATQEVNPCLGVIKDRTYDPPPRSEWDPRPRDWSICILDPFVVGWNVAGNCRSNNAAEIQQCFRTAFDALSVKDIKKAFKQ</sequence>
<keyword evidence="2" id="KW-1133">Transmembrane helix</keyword>
<dbReference type="SUPFAM" id="SSF81301">
    <property type="entry name" value="Nucleotidyltransferase"/>
    <property type="match status" value="1"/>
</dbReference>
<organism evidence="4 5">
    <name type="scientific">Linnemannia gamsii</name>
    <dbReference type="NCBI Taxonomy" id="64522"/>
    <lineage>
        <taxon>Eukaryota</taxon>
        <taxon>Fungi</taxon>
        <taxon>Fungi incertae sedis</taxon>
        <taxon>Mucoromycota</taxon>
        <taxon>Mortierellomycotina</taxon>
        <taxon>Mortierellomycetes</taxon>
        <taxon>Mortierellales</taxon>
        <taxon>Mortierellaceae</taxon>
        <taxon>Linnemannia</taxon>
    </lineage>
</organism>
<dbReference type="GO" id="GO:1990817">
    <property type="term" value="F:poly(A) RNA polymerase activity"/>
    <property type="evidence" value="ECO:0007669"/>
    <property type="project" value="UniProtKB-EC"/>
</dbReference>
<dbReference type="Proteomes" id="UP000823405">
    <property type="component" value="Unassembled WGS sequence"/>
</dbReference>
<dbReference type="GO" id="GO:0005737">
    <property type="term" value="C:cytoplasm"/>
    <property type="evidence" value="ECO:0007669"/>
    <property type="project" value="UniProtKB-SubCell"/>
</dbReference>
<dbReference type="Gene3D" id="1.10.1410.10">
    <property type="match status" value="1"/>
</dbReference>
<keyword evidence="5" id="KW-1185">Reference proteome</keyword>
<proteinExistence type="predicted"/>
<name>A0A9P6UTF1_9FUNG</name>
<dbReference type="OrthoDB" id="2274644at2759"/>
<protein>
    <recommendedName>
        <fullName evidence="3">Poly(A) RNA polymerase mitochondrial-like central palm domain-containing protein</fullName>
    </recommendedName>
</protein>
<dbReference type="AlphaFoldDB" id="A0A9P6UTF1"/>
<dbReference type="GO" id="GO:0031123">
    <property type="term" value="P:RNA 3'-end processing"/>
    <property type="evidence" value="ECO:0007669"/>
    <property type="project" value="TreeGrafter"/>
</dbReference>
<dbReference type="GO" id="GO:0010605">
    <property type="term" value="P:negative regulation of macromolecule metabolic process"/>
    <property type="evidence" value="ECO:0007669"/>
    <property type="project" value="UniProtKB-ARBA"/>
</dbReference>
<feature type="transmembrane region" description="Helical" evidence="2">
    <location>
        <begin position="166"/>
        <end position="187"/>
    </location>
</feature>
<evidence type="ECO:0000313" key="5">
    <source>
        <dbReference type="Proteomes" id="UP000823405"/>
    </source>
</evidence>
<keyword evidence="2" id="KW-0472">Membrane</keyword>